<feature type="domain" description="SCP" evidence="2">
    <location>
        <begin position="257"/>
        <end position="366"/>
    </location>
</feature>
<accession>A0AAC9IY83</accession>
<feature type="region of interest" description="Disordered" evidence="1">
    <location>
        <begin position="71"/>
        <end position="99"/>
    </location>
</feature>
<feature type="domain" description="CAP-associated" evidence="3">
    <location>
        <begin position="103"/>
        <end position="240"/>
    </location>
</feature>
<evidence type="ECO:0000313" key="5">
    <source>
        <dbReference type="Proteomes" id="UP000182945"/>
    </source>
</evidence>
<evidence type="ECO:0000259" key="3">
    <source>
        <dbReference type="Pfam" id="PF14504"/>
    </source>
</evidence>
<feature type="compositionally biased region" description="Basic and acidic residues" evidence="1">
    <location>
        <begin position="72"/>
        <end position="90"/>
    </location>
</feature>
<keyword evidence="4" id="KW-0378">Hydrolase</keyword>
<evidence type="ECO:0000259" key="2">
    <source>
        <dbReference type="Pfam" id="PF00188"/>
    </source>
</evidence>
<reference evidence="4 5" key="1">
    <citation type="submission" date="2016-11" db="EMBL/GenBank/DDBJ databases">
        <title>Complete genome sequencing of Virgibacillus halodenitrificans PDB-F2.</title>
        <authorList>
            <person name="Sun Z."/>
            <person name="Zhou Y."/>
            <person name="Li H."/>
        </authorList>
    </citation>
    <scope>NUCLEOTIDE SEQUENCE [LARGE SCALE GENOMIC DNA]</scope>
    <source>
        <strain evidence="4 5">PDB-F2</strain>
    </source>
</reference>
<dbReference type="PANTHER" id="PTHR31157:SF1">
    <property type="entry name" value="SCP DOMAIN-CONTAINING PROTEIN"/>
    <property type="match status" value="1"/>
</dbReference>
<dbReference type="Pfam" id="PF14504">
    <property type="entry name" value="CAP_assoc_N"/>
    <property type="match status" value="1"/>
</dbReference>
<dbReference type="GO" id="GO:0006508">
    <property type="term" value="P:proteolysis"/>
    <property type="evidence" value="ECO:0007669"/>
    <property type="project" value="UniProtKB-KW"/>
</dbReference>
<gene>
    <name evidence="4" type="ORF">BME96_06480</name>
</gene>
<dbReference type="InterPro" id="IPR029410">
    <property type="entry name" value="CAP_assoc"/>
</dbReference>
<evidence type="ECO:0000256" key="1">
    <source>
        <dbReference type="SAM" id="MobiDB-lite"/>
    </source>
</evidence>
<dbReference type="CDD" id="cd05379">
    <property type="entry name" value="CAP_bacterial"/>
    <property type="match status" value="1"/>
</dbReference>
<dbReference type="PANTHER" id="PTHR31157">
    <property type="entry name" value="SCP DOMAIN-CONTAINING PROTEIN"/>
    <property type="match status" value="1"/>
</dbReference>
<dbReference type="SUPFAM" id="SSF55797">
    <property type="entry name" value="PR-1-like"/>
    <property type="match status" value="1"/>
</dbReference>
<dbReference type="KEGG" id="vhl:BME96_06480"/>
<dbReference type="RefSeq" id="WP_071648693.1">
    <property type="nucleotide sequence ID" value="NZ_CP017962.1"/>
</dbReference>
<sequence>MPKIRTIIFILLIGWAFWHFYGETFEQSGASGVINEMESDVHKIKENPAVIETMENINSGIQTLIASITDKQIPEEKQSDTKANKPKMESPTEQPFTVHNVGLGTDRAELENQVGKPERATMNEYGVDWVTYHENYQNFFMAAYNDQNQVVGLYTNQDLLRSKDNIKIGSSKESVQNALSEPLQRIKKGFINYQIDSKNEYDVFQINDNYITIFYDKHEDNTVTAIQMISGDLEAEKKAYLPEASKELKKGFEYQLFDLTNAARVEHGLSPLNWDEHVRKTARDHSLDMAENNYFSHVNPDGQSPFERMREDGIGFQIAGENIAAGQISSIFAHEGLMNSLGHRENILKEEYRTLAVGVAFNKDSMPFYTENFITK</sequence>
<dbReference type="Proteomes" id="UP000182945">
    <property type="component" value="Chromosome"/>
</dbReference>
<keyword evidence="4" id="KW-0645">Protease</keyword>
<dbReference type="AlphaFoldDB" id="A0AAC9IY83"/>
<dbReference type="InterPro" id="IPR035940">
    <property type="entry name" value="CAP_sf"/>
</dbReference>
<evidence type="ECO:0000313" key="4">
    <source>
        <dbReference type="EMBL" id="APC47837.1"/>
    </source>
</evidence>
<proteinExistence type="predicted"/>
<dbReference type="Pfam" id="PF00188">
    <property type="entry name" value="CAP"/>
    <property type="match status" value="1"/>
</dbReference>
<dbReference type="InterPro" id="IPR014044">
    <property type="entry name" value="CAP_dom"/>
</dbReference>
<protein>
    <submittedName>
        <fullName evidence="4">Serine protease</fullName>
    </submittedName>
</protein>
<name>A0AAC9IY83_VIRHA</name>
<organism evidence="4 5">
    <name type="scientific">Virgibacillus halodenitrificans</name>
    <name type="common">Bacillus halodenitrificans</name>
    <dbReference type="NCBI Taxonomy" id="1482"/>
    <lineage>
        <taxon>Bacteria</taxon>
        <taxon>Bacillati</taxon>
        <taxon>Bacillota</taxon>
        <taxon>Bacilli</taxon>
        <taxon>Bacillales</taxon>
        <taxon>Bacillaceae</taxon>
        <taxon>Virgibacillus</taxon>
    </lineage>
</organism>
<dbReference type="GeneID" id="71514027"/>
<dbReference type="GO" id="GO:0008233">
    <property type="term" value="F:peptidase activity"/>
    <property type="evidence" value="ECO:0007669"/>
    <property type="project" value="UniProtKB-KW"/>
</dbReference>
<dbReference type="Gene3D" id="3.40.33.10">
    <property type="entry name" value="CAP"/>
    <property type="match status" value="1"/>
</dbReference>
<dbReference type="EMBL" id="CP017962">
    <property type="protein sequence ID" value="APC47837.1"/>
    <property type="molecule type" value="Genomic_DNA"/>
</dbReference>